<name>A0A1H7GSR4_9LACT</name>
<feature type="domain" description="Fe/B12 periplasmic-binding" evidence="6">
    <location>
        <begin position="74"/>
        <end position="332"/>
    </location>
</feature>
<keyword evidence="3" id="KW-0813">Transport</keyword>
<dbReference type="RefSeq" id="WP_091478973.1">
    <property type="nucleotide sequence ID" value="NZ_BJYC01000003.1"/>
</dbReference>
<dbReference type="PANTHER" id="PTHR30532">
    <property type="entry name" value="IRON III DICITRATE-BINDING PERIPLASMIC PROTEIN"/>
    <property type="match status" value="1"/>
</dbReference>
<evidence type="ECO:0000259" key="6">
    <source>
        <dbReference type="PROSITE" id="PS50983"/>
    </source>
</evidence>
<gene>
    <name evidence="7" type="ORF">SAMN04488099_102265</name>
</gene>
<dbReference type="OrthoDB" id="63946at2"/>
<comment type="subcellular location">
    <subcellularLocation>
        <location evidence="1">Cell envelope</location>
    </subcellularLocation>
</comment>
<dbReference type="EMBL" id="FNZU01000002">
    <property type="protein sequence ID" value="SEK41128.1"/>
    <property type="molecule type" value="Genomic_DNA"/>
</dbReference>
<proteinExistence type="inferred from homology"/>
<dbReference type="GO" id="GO:0030288">
    <property type="term" value="C:outer membrane-bounded periplasmic space"/>
    <property type="evidence" value="ECO:0007669"/>
    <property type="project" value="TreeGrafter"/>
</dbReference>
<dbReference type="Gene3D" id="3.40.50.1980">
    <property type="entry name" value="Nitrogenase molybdenum iron protein domain"/>
    <property type="match status" value="2"/>
</dbReference>
<evidence type="ECO:0000256" key="2">
    <source>
        <dbReference type="ARBA" id="ARBA00008814"/>
    </source>
</evidence>
<dbReference type="PROSITE" id="PS51257">
    <property type="entry name" value="PROKAR_LIPOPROTEIN"/>
    <property type="match status" value="1"/>
</dbReference>
<evidence type="ECO:0000313" key="8">
    <source>
        <dbReference type="Proteomes" id="UP000199081"/>
    </source>
</evidence>
<evidence type="ECO:0000256" key="5">
    <source>
        <dbReference type="SAM" id="Coils"/>
    </source>
</evidence>
<dbReference type="InterPro" id="IPR033870">
    <property type="entry name" value="FatB"/>
</dbReference>
<feature type="coiled-coil region" evidence="5">
    <location>
        <begin position="182"/>
        <end position="209"/>
    </location>
</feature>
<dbReference type="Pfam" id="PF01497">
    <property type="entry name" value="Peripla_BP_2"/>
    <property type="match status" value="1"/>
</dbReference>
<dbReference type="AlphaFoldDB" id="A0A1H7GSR4"/>
<accession>A0A1H7GSR4</accession>
<evidence type="ECO:0000256" key="3">
    <source>
        <dbReference type="ARBA" id="ARBA00022448"/>
    </source>
</evidence>
<keyword evidence="5" id="KW-0175">Coiled coil</keyword>
<evidence type="ECO:0000313" key="7">
    <source>
        <dbReference type="EMBL" id="SEK41128.1"/>
    </source>
</evidence>
<evidence type="ECO:0000256" key="4">
    <source>
        <dbReference type="ARBA" id="ARBA00022729"/>
    </source>
</evidence>
<sequence>MKKSDLVRWGLILSTLTLTACGDTQEENVDSSAADGEETVLEDISEENVEESPSVVTIEDAAGNTVEVPADPQTIAVFDNGQLDNLSTLGLGDRVVLTASPNLPDHLSEYEDIEVAGSFFEIDLEVTNAAQPDLIIVAGRSSSAYDDLKDIAPTIDLSNDSTAYFDSLDSNLDRLGMIFGLEDEAEAIVSELETELEELRERAEASELTTLMAMYNEGSLSAYGPGSRFGVVHDAFGFTSVDENIEESNHGMEISFEYVLEMDPDLLFVIDRTAAIGGDTSSQPIEENPVIQQTSAVQSDSIYYLSPAAWYLAEGGVGTFRIMMDEAGHALD</sequence>
<keyword evidence="8" id="KW-1185">Reference proteome</keyword>
<dbReference type="PROSITE" id="PS50983">
    <property type="entry name" value="FE_B12_PBP"/>
    <property type="match status" value="1"/>
</dbReference>
<dbReference type="Proteomes" id="UP000199081">
    <property type="component" value="Unassembled WGS sequence"/>
</dbReference>
<dbReference type="InterPro" id="IPR002491">
    <property type="entry name" value="ABC_transptr_periplasmic_BD"/>
</dbReference>
<dbReference type="PANTHER" id="PTHR30532:SF28">
    <property type="entry name" value="PETROBACTIN-BINDING PROTEIN YCLQ"/>
    <property type="match status" value="1"/>
</dbReference>
<protein>
    <submittedName>
        <fullName evidence="7">Iron complex transport system substrate-binding protein</fullName>
    </submittedName>
</protein>
<organism evidence="7 8">
    <name type="scientific">Alkalibacterium pelagium</name>
    <dbReference type="NCBI Taxonomy" id="426702"/>
    <lineage>
        <taxon>Bacteria</taxon>
        <taxon>Bacillati</taxon>
        <taxon>Bacillota</taxon>
        <taxon>Bacilli</taxon>
        <taxon>Lactobacillales</taxon>
        <taxon>Carnobacteriaceae</taxon>
        <taxon>Alkalibacterium</taxon>
    </lineage>
</organism>
<dbReference type="STRING" id="426702.SAMN04488099_102265"/>
<reference evidence="8" key="1">
    <citation type="submission" date="2016-10" db="EMBL/GenBank/DDBJ databases">
        <authorList>
            <person name="Varghese N."/>
            <person name="Submissions S."/>
        </authorList>
    </citation>
    <scope>NUCLEOTIDE SEQUENCE [LARGE SCALE GENOMIC DNA]</scope>
    <source>
        <strain evidence="8">DSM 19183</strain>
    </source>
</reference>
<dbReference type="SUPFAM" id="SSF53807">
    <property type="entry name" value="Helical backbone' metal receptor"/>
    <property type="match status" value="1"/>
</dbReference>
<dbReference type="GO" id="GO:1901678">
    <property type="term" value="P:iron coordination entity transport"/>
    <property type="evidence" value="ECO:0007669"/>
    <property type="project" value="UniProtKB-ARBA"/>
</dbReference>
<evidence type="ECO:0000256" key="1">
    <source>
        <dbReference type="ARBA" id="ARBA00004196"/>
    </source>
</evidence>
<dbReference type="CDD" id="cd01140">
    <property type="entry name" value="FatB"/>
    <property type="match status" value="1"/>
</dbReference>
<dbReference type="InterPro" id="IPR051313">
    <property type="entry name" value="Bact_iron-sidero_bind"/>
</dbReference>
<keyword evidence="4" id="KW-0732">Signal</keyword>
<comment type="similarity">
    <text evidence="2">Belongs to the bacterial solute-binding protein 8 family.</text>
</comment>